<reference evidence="6" key="2">
    <citation type="submission" date="2023-05" db="EMBL/GenBank/DDBJ databases">
        <authorList>
            <consortium name="Lawrence Berkeley National Laboratory"/>
            <person name="Steindorff A."/>
            <person name="Hensen N."/>
            <person name="Bonometti L."/>
            <person name="Westerberg I."/>
            <person name="Brannstrom I.O."/>
            <person name="Guillou S."/>
            <person name="Cros-Aarteil S."/>
            <person name="Calhoun S."/>
            <person name="Haridas S."/>
            <person name="Kuo A."/>
            <person name="Mondo S."/>
            <person name="Pangilinan J."/>
            <person name="Riley R."/>
            <person name="Labutti K."/>
            <person name="Andreopoulos B."/>
            <person name="Lipzen A."/>
            <person name="Chen C."/>
            <person name="Yanf M."/>
            <person name="Daum C."/>
            <person name="Ng V."/>
            <person name="Clum A."/>
            <person name="Ohm R."/>
            <person name="Martin F."/>
            <person name="Silar P."/>
            <person name="Natvig D."/>
            <person name="Lalanne C."/>
            <person name="Gautier V."/>
            <person name="Ament-Velasquez S.L."/>
            <person name="Kruys A."/>
            <person name="Hutchinson M.I."/>
            <person name="Powell A.J."/>
            <person name="Barry K."/>
            <person name="Miller A.N."/>
            <person name="Grigoriev I.V."/>
            <person name="Debuchy R."/>
            <person name="Gladieux P."/>
            <person name="Thoren M.H."/>
            <person name="Johannesson H."/>
        </authorList>
    </citation>
    <scope>NUCLEOTIDE SEQUENCE</scope>
    <source>
        <strain evidence="6">CBS 990.96</strain>
    </source>
</reference>
<dbReference type="Proteomes" id="UP001301958">
    <property type="component" value="Unassembled WGS sequence"/>
</dbReference>
<dbReference type="InterPro" id="IPR056884">
    <property type="entry name" value="NPHP3-like_N"/>
</dbReference>
<reference evidence="6" key="1">
    <citation type="journal article" date="2023" name="Mol. Phylogenet. Evol.">
        <title>Genome-scale phylogeny and comparative genomics of the fungal order Sordariales.</title>
        <authorList>
            <person name="Hensen N."/>
            <person name="Bonometti L."/>
            <person name="Westerberg I."/>
            <person name="Brannstrom I.O."/>
            <person name="Guillou S."/>
            <person name="Cros-Aarteil S."/>
            <person name="Calhoun S."/>
            <person name="Haridas S."/>
            <person name="Kuo A."/>
            <person name="Mondo S."/>
            <person name="Pangilinan J."/>
            <person name="Riley R."/>
            <person name="LaButti K."/>
            <person name="Andreopoulos B."/>
            <person name="Lipzen A."/>
            <person name="Chen C."/>
            <person name="Yan M."/>
            <person name="Daum C."/>
            <person name="Ng V."/>
            <person name="Clum A."/>
            <person name="Steindorff A."/>
            <person name="Ohm R.A."/>
            <person name="Martin F."/>
            <person name="Silar P."/>
            <person name="Natvig D.O."/>
            <person name="Lalanne C."/>
            <person name="Gautier V."/>
            <person name="Ament-Velasquez S.L."/>
            <person name="Kruys A."/>
            <person name="Hutchinson M.I."/>
            <person name="Powell A.J."/>
            <person name="Barry K."/>
            <person name="Miller A.N."/>
            <person name="Grigoriev I.V."/>
            <person name="Debuchy R."/>
            <person name="Gladieux P."/>
            <person name="Hiltunen Thoren M."/>
            <person name="Johannesson H."/>
        </authorList>
    </citation>
    <scope>NUCLEOTIDE SEQUENCE</scope>
    <source>
        <strain evidence="6">CBS 990.96</strain>
    </source>
</reference>
<keyword evidence="2" id="KW-1133">Transmembrane helix</keyword>
<keyword evidence="2" id="KW-0472">Membrane</keyword>
<feature type="transmembrane region" description="Helical" evidence="2">
    <location>
        <begin position="446"/>
        <end position="463"/>
    </location>
</feature>
<keyword evidence="3" id="KW-0732">Signal</keyword>
<dbReference type="Pfam" id="PF24883">
    <property type="entry name" value="NPHP3_N"/>
    <property type="match status" value="1"/>
</dbReference>
<keyword evidence="2" id="KW-0812">Transmembrane</keyword>
<evidence type="ECO:0000256" key="2">
    <source>
        <dbReference type="SAM" id="Phobius"/>
    </source>
</evidence>
<dbReference type="EMBL" id="MU865356">
    <property type="protein sequence ID" value="KAK4225941.1"/>
    <property type="molecule type" value="Genomic_DNA"/>
</dbReference>
<feature type="chain" id="PRO_5043016044" evidence="3">
    <location>
        <begin position="29"/>
        <end position="1180"/>
    </location>
</feature>
<evidence type="ECO:0000259" key="5">
    <source>
        <dbReference type="Pfam" id="PF24883"/>
    </source>
</evidence>
<organism evidence="6 7">
    <name type="scientific">Podospora fimiseda</name>
    <dbReference type="NCBI Taxonomy" id="252190"/>
    <lineage>
        <taxon>Eukaryota</taxon>
        <taxon>Fungi</taxon>
        <taxon>Dikarya</taxon>
        <taxon>Ascomycota</taxon>
        <taxon>Pezizomycotina</taxon>
        <taxon>Sordariomycetes</taxon>
        <taxon>Sordariomycetidae</taxon>
        <taxon>Sordariales</taxon>
        <taxon>Podosporaceae</taxon>
        <taxon>Podospora</taxon>
    </lineage>
</organism>
<feature type="domain" description="Nephrocystin 3-like N-terminal" evidence="5">
    <location>
        <begin position="26"/>
        <end position="147"/>
    </location>
</feature>
<evidence type="ECO:0000313" key="7">
    <source>
        <dbReference type="Proteomes" id="UP001301958"/>
    </source>
</evidence>
<keyword evidence="1" id="KW-0677">Repeat</keyword>
<evidence type="ECO:0000256" key="3">
    <source>
        <dbReference type="SAM" id="SignalP"/>
    </source>
</evidence>
<gene>
    <name evidence="6" type="ORF">QBC38DRAFT_248893</name>
</gene>
<dbReference type="InterPro" id="IPR010730">
    <property type="entry name" value="HET"/>
</dbReference>
<comment type="caution">
    <text evidence="6">The sequence shown here is derived from an EMBL/GenBank/DDBJ whole genome shotgun (WGS) entry which is preliminary data.</text>
</comment>
<sequence>MVSHGRRVSSVGITICLIFVVAREDSSAIKQLQSAYPRSSDNAVIYHFFTVADRRSQTCDTLMRTLVYQLAGHNDKTRARVDKLSKEAPFPDYAQLLDAFTDLSKALSGVFIVIDALDECADQDSTCVFLRDLCSKQIPGLRILASSNTTQARETEAALTELKTCKIYATTDLVNNDIEAHIRKLDLGAWEDEQKDIIINHIREHSDGSFRWAVGQLMEINNCDTPGALEETLRSVPKSLTEMYERILSRIDSASHIQNLRTLLCWLLHARRPLRVEELRETVAINWQNDPYFDAKKRLNQRPRILDLCTFLIAIDQDLETETMFAIDYEQASASSIRRRDAVLRLAHASVLQFLQDQERLSAHARKFSTLQPAGDLIIVQSCLAYILHVDSATPSGKEPATGDYPLFDYAVQYWYDHAQNSGPDSQWQDVGSLIRDALRTTYDTIPLRWFFLILVLVCFVAWPFRHLVWKSGVSGFFIITLIRLRGRSDPASHSLTLEGLIRRTLQTKWEVYRLVTFPNPSTQYNPWAGDGSPDPPKGQCETCSAIRYKDLSGSEGFRLGIYADLVTSSRKCSLCEMIHRTLLQFGVARICQRYATTVLSKGDAEQLCRQVDAEIRDKAGSAEVWLRAEDHEPFLFIQCHCYFGRLHLFTEPGMLVEVDGREFQLTNTGSPLAKTIPGRRINLDTSTPEFLNTCASWVQRCANNHPACVERTTNSPFPTRVIDVGEEGDMYVRLRESSELPECARYATLSYCWGPVAPLLTTVENLELHGQGIPLREMPCTFRDAVAITRSLGIRGLWIDALCIIQGKENDWAVEATKMMDYFGNAVVNIVAGVAQSSSSIRRPRANPLFSPICISPSEDLYVGWLGTDMYCDPQGLNLGRYPDAWKYQSPPHTRAWVMQEIELARRNIVVQPDDGNWSPESGTLLQLSSQLYMQCQEEIRWESGRVRARMVHETNDWYHLVEVYSGRKLAYTSDRLPGISGLATKHCHTTGNQRGEYLAGLWRGELLRGLLWYSETESTSNDHAPSWSWASSSSRIRYVWPTDATLCAEVLDCQVSGRHQVKGHVIVRGFLVRIASVDTLVSLPTESGNLDVKIKFQVENGTMSEVRARCFLDDASSREEGPLGSGPRYALRISRRLALLLKQKEDDTEVKRIGLLIIAKPDVEKLESVTTQSVVKIV</sequence>
<dbReference type="Pfam" id="PF06985">
    <property type="entry name" value="HET"/>
    <property type="match status" value="1"/>
</dbReference>
<dbReference type="PANTHER" id="PTHR33112">
    <property type="entry name" value="DOMAIN PROTEIN, PUTATIVE-RELATED"/>
    <property type="match status" value="1"/>
</dbReference>
<dbReference type="PANTHER" id="PTHR33112:SF16">
    <property type="entry name" value="HETEROKARYON INCOMPATIBILITY DOMAIN-CONTAINING PROTEIN"/>
    <property type="match status" value="1"/>
</dbReference>
<name>A0AAN7BMB3_9PEZI</name>
<keyword evidence="7" id="KW-1185">Reference proteome</keyword>
<evidence type="ECO:0000313" key="6">
    <source>
        <dbReference type="EMBL" id="KAK4225941.1"/>
    </source>
</evidence>
<accession>A0AAN7BMB3</accession>
<evidence type="ECO:0000259" key="4">
    <source>
        <dbReference type="Pfam" id="PF06985"/>
    </source>
</evidence>
<feature type="domain" description="Heterokaryon incompatibility" evidence="4">
    <location>
        <begin position="747"/>
        <end position="902"/>
    </location>
</feature>
<dbReference type="AlphaFoldDB" id="A0AAN7BMB3"/>
<feature type="signal peptide" evidence="3">
    <location>
        <begin position="1"/>
        <end position="28"/>
    </location>
</feature>
<proteinExistence type="predicted"/>
<protein>
    <submittedName>
        <fullName evidence="6">Heterokaryon incompatibility protein-domain-containing protein</fullName>
    </submittedName>
</protein>
<evidence type="ECO:0000256" key="1">
    <source>
        <dbReference type="ARBA" id="ARBA00022737"/>
    </source>
</evidence>